<keyword evidence="1" id="KW-1133">Transmembrane helix</keyword>
<dbReference type="EMBL" id="UOGK01000423">
    <property type="protein sequence ID" value="VAX40647.1"/>
    <property type="molecule type" value="Genomic_DNA"/>
</dbReference>
<protein>
    <submittedName>
        <fullName evidence="2">Uncharacterized protein</fullName>
    </submittedName>
</protein>
<accession>A0A3B1E844</accession>
<keyword evidence="1" id="KW-0812">Transmembrane</keyword>
<name>A0A3B1E844_9ZZZZ</name>
<evidence type="ECO:0000256" key="1">
    <source>
        <dbReference type="SAM" id="Phobius"/>
    </source>
</evidence>
<feature type="transmembrane region" description="Helical" evidence="1">
    <location>
        <begin position="6"/>
        <end position="25"/>
    </location>
</feature>
<reference evidence="2" key="1">
    <citation type="submission" date="2018-06" db="EMBL/GenBank/DDBJ databases">
        <authorList>
            <person name="Zhirakovskaya E."/>
        </authorList>
    </citation>
    <scope>NUCLEOTIDE SEQUENCE</scope>
</reference>
<proteinExistence type="predicted"/>
<evidence type="ECO:0000313" key="2">
    <source>
        <dbReference type="EMBL" id="VAX40647.1"/>
    </source>
</evidence>
<gene>
    <name evidence="2" type="ORF">MNBD_PLANCTO03-1064</name>
</gene>
<dbReference type="AlphaFoldDB" id="A0A3B1E844"/>
<organism evidence="2">
    <name type="scientific">hydrothermal vent metagenome</name>
    <dbReference type="NCBI Taxonomy" id="652676"/>
    <lineage>
        <taxon>unclassified sequences</taxon>
        <taxon>metagenomes</taxon>
        <taxon>ecological metagenomes</taxon>
    </lineage>
</organism>
<keyword evidence="1" id="KW-0472">Membrane</keyword>
<sequence>MNTILNLGYLVSMALLLGYGIMLLIESHTIRKRERRLQ</sequence>